<evidence type="ECO:0000256" key="3">
    <source>
        <dbReference type="ARBA" id="ARBA00023163"/>
    </source>
</evidence>
<gene>
    <name evidence="4" type="ORF">SAMN05421630_11286</name>
</gene>
<dbReference type="Gene3D" id="1.10.10.10">
    <property type="entry name" value="Winged helix-like DNA-binding domain superfamily/Winged helix DNA-binding domain"/>
    <property type="match status" value="1"/>
</dbReference>
<evidence type="ECO:0000313" key="5">
    <source>
        <dbReference type="Proteomes" id="UP000199494"/>
    </source>
</evidence>
<dbReference type="OrthoDB" id="7274111at2"/>
<keyword evidence="1" id="KW-0805">Transcription regulation</keyword>
<dbReference type="STRING" id="530584.SAMN05421630_11286"/>
<keyword evidence="2 4" id="KW-0238">DNA-binding</keyword>
<dbReference type="Proteomes" id="UP000199494">
    <property type="component" value="Unassembled WGS sequence"/>
</dbReference>
<dbReference type="PROSITE" id="PS51078">
    <property type="entry name" value="ICLR_ED"/>
    <property type="match status" value="1"/>
</dbReference>
<keyword evidence="5" id="KW-1185">Reference proteome</keyword>
<dbReference type="Gene3D" id="3.30.450.40">
    <property type="match status" value="1"/>
</dbReference>
<dbReference type="EMBL" id="FMZE01000012">
    <property type="protein sequence ID" value="SDD77331.1"/>
    <property type="molecule type" value="Genomic_DNA"/>
</dbReference>
<dbReference type="InterPro" id="IPR036390">
    <property type="entry name" value="WH_DNA-bd_sf"/>
</dbReference>
<dbReference type="InterPro" id="IPR005471">
    <property type="entry name" value="Tscrpt_reg_IclR_N"/>
</dbReference>
<dbReference type="Pfam" id="PF01614">
    <property type="entry name" value="IclR_C"/>
    <property type="match status" value="1"/>
</dbReference>
<dbReference type="PANTHER" id="PTHR30136:SF35">
    <property type="entry name" value="HTH-TYPE TRANSCRIPTIONAL REGULATOR RV1719"/>
    <property type="match status" value="1"/>
</dbReference>
<dbReference type="InterPro" id="IPR050707">
    <property type="entry name" value="HTH_MetabolicPath_Reg"/>
</dbReference>
<evidence type="ECO:0000256" key="1">
    <source>
        <dbReference type="ARBA" id="ARBA00023015"/>
    </source>
</evidence>
<keyword evidence="3" id="KW-0804">Transcription</keyword>
<dbReference type="PROSITE" id="PS51077">
    <property type="entry name" value="HTH_ICLR"/>
    <property type="match status" value="1"/>
</dbReference>
<dbReference type="Pfam" id="PF09339">
    <property type="entry name" value="HTH_IclR"/>
    <property type="match status" value="1"/>
</dbReference>
<dbReference type="InterPro" id="IPR029016">
    <property type="entry name" value="GAF-like_dom_sf"/>
</dbReference>
<dbReference type="SMART" id="SM00346">
    <property type="entry name" value="HTH_ICLR"/>
    <property type="match status" value="1"/>
</dbReference>
<dbReference type="SUPFAM" id="SSF46785">
    <property type="entry name" value="Winged helix' DNA-binding domain"/>
    <property type="match status" value="1"/>
</dbReference>
<evidence type="ECO:0000256" key="2">
    <source>
        <dbReference type="ARBA" id="ARBA00023125"/>
    </source>
</evidence>
<dbReference type="AlphaFoldDB" id="A0A1G6XH03"/>
<dbReference type="InterPro" id="IPR014757">
    <property type="entry name" value="Tscrpt_reg_IclR_C"/>
</dbReference>
<dbReference type="GO" id="GO:0045892">
    <property type="term" value="P:negative regulation of DNA-templated transcription"/>
    <property type="evidence" value="ECO:0007669"/>
    <property type="project" value="TreeGrafter"/>
</dbReference>
<dbReference type="SUPFAM" id="SSF55781">
    <property type="entry name" value="GAF domain-like"/>
    <property type="match status" value="1"/>
</dbReference>
<sequence length="249" mass="26987">MIRNDEPGRVESVHRALVLLKLMAAQGSLSVTEAARALDVNPSTAQRLLVTLVGDDFAVQGEHKRYEPGPAYPRPAGSGSVPSLRARVRPFLERLFERVEETSHLAVLVGTEIHHLDGIEAVHALRFGLRTGVRLPAHRTSAGKAMLAGLPRHEVDARYTAAALDDRPVVDLDALHRELAGTRHDRIGSNFEESEPGVAAFAVALGAIEGEIAALSIAMPVARYSRGDKERFAAQLLRTAEEARRALLP</sequence>
<dbReference type="GO" id="GO:0003700">
    <property type="term" value="F:DNA-binding transcription factor activity"/>
    <property type="evidence" value="ECO:0007669"/>
    <property type="project" value="TreeGrafter"/>
</dbReference>
<organism evidence="4 5">
    <name type="scientific">Prauserella marina</name>
    <dbReference type="NCBI Taxonomy" id="530584"/>
    <lineage>
        <taxon>Bacteria</taxon>
        <taxon>Bacillati</taxon>
        <taxon>Actinomycetota</taxon>
        <taxon>Actinomycetes</taxon>
        <taxon>Pseudonocardiales</taxon>
        <taxon>Pseudonocardiaceae</taxon>
        <taxon>Prauserella</taxon>
    </lineage>
</organism>
<evidence type="ECO:0000313" key="4">
    <source>
        <dbReference type="EMBL" id="SDD77331.1"/>
    </source>
</evidence>
<proteinExistence type="predicted"/>
<dbReference type="GO" id="GO:0003677">
    <property type="term" value="F:DNA binding"/>
    <property type="evidence" value="ECO:0007669"/>
    <property type="project" value="UniProtKB-KW"/>
</dbReference>
<dbReference type="RefSeq" id="WP_094168513.1">
    <property type="nucleotide sequence ID" value="NZ_CP016353.1"/>
</dbReference>
<dbReference type="PANTHER" id="PTHR30136">
    <property type="entry name" value="HELIX-TURN-HELIX TRANSCRIPTIONAL REGULATOR, ICLR FAMILY"/>
    <property type="match status" value="1"/>
</dbReference>
<accession>A0A1G6XH03</accession>
<protein>
    <submittedName>
        <fullName evidence="4">DNA-binding transcriptional regulator, IclR family</fullName>
    </submittedName>
</protein>
<name>A0A1G6XH03_9PSEU</name>
<dbReference type="InterPro" id="IPR036388">
    <property type="entry name" value="WH-like_DNA-bd_sf"/>
</dbReference>
<reference evidence="4 5" key="1">
    <citation type="submission" date="2016-10" db="EMBL/GenBank/DDBJ databases">
        <authorList>
            <person name="de Groot N.N."/>
        </authorList>
    </citation>
    <scope>NUCLEOTIDE SEQUENCE [LARGE SCALE GENOMIC DNA]</scope>
    <source>
        <strain evidence="4 5">CGMCC 4.5506</strain>
    </source>
</reference>